<accession>A0A4Z2IL17</accession>
<evidence type="ECO:0000313" key="3">
    <source>
        <dbReference type="Proteomes" id="UP000314294"/>
    </source>
</evidence>
<dbReference type="EMBL" id="SRLO01000079">
    <property type="protein sequence ID" value="TNN77883.1"/>
    <property type="molecule type" value="Genomic_DNA"/>
</dbReference>
<dbReference type="OrthoDB" id="275783at2759"/>
<feature type="region of interest" description="Disordered" evidence="1">
    <location>
        <begin position="1"/>
        <end position="122"/>
    </location>
</feature>
<evidence type="ECO:0000313" key="2">
    <source>
        <dbReference type="EMBL" id="TNN77883.1"/>
    </source>
</evidence>
<organism evidence="2 3">
    <name type="scientific">Liparis tanakae</name>
    <name type="common">Tanaka's snailfish</name>
    <dbReference type="NCBI Taxonomy" id="230148"/>
    <lineage>
        <taxon>Eukaryota</taxon>
        <taxon>Metazoa</taxon>
        <taxon>Chordata</taxon>
        <taxon>Craniata</taxon>
        <taxon>Vertebrata</taxon>
        <taxon>Euteleostomi</taxon>
        <taxon>Actinopterygii</taxon>
        <taxon>Neopterygii</taxon>
        <taxon>Teleostei</taxon>
        <taxon>Neoteleostei</taxon>
        <taxon>Acanthomorphata</taxon>
        <taxon>Eupercaria</taxon>
        <taxon>Perciformes</taxon>
        <taxon>Cottioidei</taxon>
        <taxon>Cottales</taxon>
        <taxon>Liparidae</taxon>
        <taxon>Liparis</taxon>
    </lineage>
</organism>
<proteinExistence type="predicted"/>
<dbReference type="AlphaFoldDB" id="A0A4Z2IL17"/>
<dbReference type="Proteomes" id="UP000314294">
    <property type="component" value="Unassembled WGS sequence"/>
</dbReference>
<protein>
    <submittedName>
        <fullName evidence="2">Uncharacterized protein</fullName>
    </submittedName>
</protein>
<keyword evidence="3" id="KW-1185">Reference proteome</keyword>
<gene>
    <name evidence="2" type="ORF">EYF80_011940</name>
</gene>
<evidence type="ECO:0000256" key="1">
    <source>
        <dbReference type="SAM" id="MobiDB-lite"/>
    </source>
</evidence>
<feature type="compositionally biased region" description="Polar residues" evidence="1">
    <location>
        <begin position="103"/>
        <end position="112"/>
    </location>
</feature>
<sequence>MQVHIQNDGPVTIELTSPSGPSDPRQKAFIYPSSVDSGHPVEPGQRPFALASAGFGCPPLEPLQHPRGELQTTRPRSARAAVRAPRSTSPEAAFQHDLRSAARVSSGQQTLAASRRHLIDNF</sequence>
<feature type="compositionally biased region" description="Low complexity" evidence="1">
    <location>
        <begin position="72"/>
        <end position="90"/>
    </location>
</feature>
<comment type="caution">
    <text evidence="2">The sequence shown here is derived from an EMBL/GenBank/DDBJ whole genome shotgun (WGS) entry which is preliminary data.</text>
</comment>
<name>A0A4Z2IL17_9TELE</name>
<reference evidence="2 3" key="1">
    <citation type="submission" date="2019-03" db="EMBL/GenBank/DDBJ databases">
        <title>First draft genome of Liparis tanakae, snailfish: a comprehensive survey of snailfish specific genes.</title>
        <authorList>
            <person name="Kim W."/>
            <person name="Song I."/>
            <person name="Jeong J.-H."/>
            <person name="Kim D."/>
            <person name="Kim S."/>
            <person name="Ryu S."/>
            <person name="Song J.Y."/>
            <person name="Lee S.K."/>
        </authorList>
    </citation>
    <scope>NUCLEOTIDE SEQUENCE [LARGE SCALE GENOMIC DNA]</scope>
    <source>
        <tissue evidence="2">Muscle</tissue>
    </source>
</reference>